<evidence type="ECO:0000259" key="7">
    <source>
        <dbReference type="PROSITE" id="PS50011"/>
    </source>
</evidence>
<feature type="binding site" evidence="5">
    <location>
        <position position="104"/>
    </location>
    <ligand>
        <name>ATP</name>
        <dbReference type="ChEBI" id="CHEBI:30616"/>
    </ligand>
</feature>
<proteinExistence type="predicted"/>
<dbReference type="EMBL" id="JAMXLR010000076">
    <property type="protein sequence ID" value="MCO6046554.1"/>
    <property type="molecule type" value="Genomic_DNA"/>
</dbReference>
<dbReference type="CDD" id="cd14014">
    <property type="entry name" value="STKc_PknB_like"/>
    <property type="match status" value="1"/>
</dbReference>
<dbReference type="PROSITE" id="PS00108">
    <property type="entry name" value="PROTEIN_KINASE_ST"/>
    <property type="match status" value="1"/>
</dbReference>
<organism evidence="8 9">
    <name type="scientific">Aeoliella straminimaris</name>
    <dbReference type="NCBI Taxonomy" id="2954799"/>
    <lineage>
        <taxon>Bacteria</taxon>
        <taxon>Pseudomonadati</taxon>
        <taxon>Planctomycetota</taxon>
        <taxon>Planctomycetia</taxon>
        <taxon>Pirellulales</taxon>
        <taxon>Lacipirellulaceae</taxon>
        <taxon>Aeoliella</taxon>
    </lineage>
</organism>
<evidence type="ECO:0000256" key="4">
    <source>
        <dbReference type="ARBA" id="ARBA00022840"/>
    </source>
</evidence>
<keyword evidence="2 5" id="KW-0547">Nucleotide-binding</keyword>
<sequence>MSSDTPTPRPGSTFVGRSEQEGSAAQRSADGGEETVEEDRTTISATPPLDMRSAYAGLQPRDLGRALVGHQIDDVVLEEFVGGGGMGAVLRGRDTVLQRDVAVKVLSTHQAGDEETAKRFRMEARSAARLDHPCIARVYYVGEDRGLQYIIFEYIEGINVRDLVAQVGPLSIAETLNYSIQITDALTHAWQRNVVHRDIKPSNILITGDGQAKLVDMGLARLHEVEHRTEAEGEGDLTATGMTIGTFDYIAPEQARNPRNADARSDIYSLGCTMFYMLTGRPPFPGGTPLQKLLSHQGDQPPVLANLRPEVPESLATVVSRMLAKLPEQRFQTPADLMTALLGVSDELGVVRPGLATTLIPATPKRSSFVEQHLPWIAPVVLLVMGVGAMALFWQPEQPPTDFEQTPLVAPETATSTPLEDRGGNAL</sequence>
<reference evidence="8" key="1">
    <citation type="submission" date="2022-06" db="EMBL/GenBank/DDBJ databases">
        <title>Aeoliella straminimaris, a novel planctomycete from sediments.</title>
        <authorList>
            <person name="Vitorino I.R."/>
            <person name="Lage O.M."/>
        </authorList>
    </citation>
    <scope>NUCLEOTIDE SEQUENCE</scope>
    <source>
        <strain evidence="8">ICT_H6.2</strain>
    </source>
</reference>
<dbReference type="Gene3D" id="3.30.200.20">
    <property type="entry name" value="Phosphorylase Kinase, domain 1"/>
    <property type="match status" value="1"/>
</dbReference>
<dbReference type="InterPro" id="IPR011009">
    <property type="entry name" value="Kinase-like_dom_sf"/>
</dbReference>
<dbReference type="GO" id="GO:0004674">
    <property type="term" value="F:protein serine/threonine kinase activity"/>
    <property type="evidence" value="ECO:0007669"/>
    <property type="project" value="UniProtKB-KW"/>
</dbReference>
<evidence type="ECO:0000313" key="9">
    <source>
        <dbReference type="Proteomes" id="UP001155241"/>
    </source>
</evidence>
<name>A0A9X2FDF1_9BACT</name>
<dbReference type="GO" id="GO:0005524">
    <property type="term" value="F:ATP binding"/>
    <property type="evidence" value="ECO:0007669"/>
    <property type="project" value="UniProtKB-UniRule"/>
</dbReference>
<evidence type="ECO:0000256" key="3">
    <source>
        <dbReference type="ARBA" id="ARBA00022777"/>
    </source>
</evidence>
<dbReference type="InterPro" id="IPR008271">
    <property type="entry name" value="Ser/Thr_kinase_AS"/>
</dbReference>
<dbReference type="SMART" id="SM00220">
    <property type="entry name" value="S_TKc"/>
    <property type="match status" value="1"/>
</dbReference>
<feature type="region of interest" description="Disordered" evidence="6">
    <location>
        <begin position="401"/>
        <end position="427"/>
    </location>
</feature>
<comment type="caution">
    <text evidence="8">The sequence shown here is derived from an EMBL/GenBank/DDBJ whole genome shotgun (WGS) entry which is preliminary data.</text>
</comment>
<evidence type="ECO:0000256" key="5">
    <source>
        <dbReference type="PROSITE-ProRule" id="PRU10141"/>
    </source>
</evidence>
<dbReference type="AlphaFoldDB" id="A0A9X2FDF1"/>
<gene>
    <name evidence="8" type="ORF">NG895_21870</name>
</gene>
<evidence type="ECO:0000256" key="6">
    <source>
        <dbReference type="SAM" id="MobiDB-lite"/>
    </source>
</evidence>
<dbReference type="SUPFAM" id="SSF56112">
    <property type="entry name" value="Protein kinase-like (PK-like)"/>
    <property type="match status" value="1"/>
</dbReference>
<dbReference type="Gene3D" id="1.10.510.10">
    <property type="entry name" value="Transferase(Phosphotransferase) domain 1"/>
    <property type="match status" value="1"/>
</dbReference>
<keyword evidence="9" id="KW-1185">Reference proteome</keyword>
<evidence type="ECO:0000313" key="8">
    <source>
        <dbReference type="EMBL" id="MCO6046554.1"/>
    </source>
</evidence>
<dbReference type="RefSeq" id="WP_252854668.1">
    <property type="nucleotide sequence ID" value="NZ_JAMXLR010000076.1"/>
</dbReference>
<dbReference type="InterPro" id="IPR017441">
    <property type="entry name" value="Protein_kinase_ATP_BS"/>
</dbReference>
<dbReference type="PROSITE" id="PS00107">
    <property type="entry name" value="PROTEIN_KINASE_ATP"/>
    <property type="match status" value="1"/>
</dbReference>
<feature type="domain" description="Protein kinase" evidence="7">
    <location>
        <begin position="75"/>
        <end position="342"/>
    </location>
</feature>
<keyword evidence="1" id="KW-0808">Transferase</keyword>
<keyword evidence="4 5" id="KW-0067">ATP-binding</keyword>
<feature type="region of interest" description="Disordered" evidence="6">
    <location>
        <begin position="1"/>
        <end position="49"/>
    </location>
</feature>
<protein>
    <submittedName>
        <fullName evidence="8">Serine/threonine protein kinase</fullName>
    </submittedName>
</protein>
<dbReference type="Pfam" id="PF00069">
    <property type="entry name" value="Pkinase"/>
    <property type="match status" value="1"/>
</dbReference>
<evidence type="ECO:0000256" key="1">
    <source>
        <dbReference type="ARBA" id="ARBA00022679"/>
    </source>
</evidence>
<keyword evidence="8" id="KW-0723">Serine/threonine-protein kinase</keyword>
<dbReference type="InterPro" id="IPR000719">
    <property type="entry name" value="Prot_kinase_dom"/>
</dbReference>
<dbReference type="PANTHER" id="PTHR43289">
    <property type="entry name" value="MITOGEN-ACTIVATED PROTEIN KINASE KINASE KINASE 20-RELATED"/>
    <property type="match status" value="1"/>
</dbReference>
<dbReference type="PANTHER" id="PTHR43289:SF6">
    <property type="entry name" value="SERINE_THREONINE-PROTEIN KINASE NEKL-3"/>
    <property type="match status" value="1"/>
</dbReference>
<dbReference type="Proteomes" id="UP001155241">
    <property type="component" value="Unassembled WGS sequence"/>
</dbReference>
<dbReference type="PROSITE" id="PS50011">
    <property type="entry name" value="PROTEIN_KINASE_DOM"/>
    <property type="match status" value="1"/>
</dbReference>
<evidence type="ECO:0000256" key="2">
    <source>
        <dbReference type="ARBA" id="ARBA00022741"/>
    </source>
</evidence>
<keyword evidence="3 8" id="KW-0418">Kinase</keyword>
<accession>A0A9X2FDF1</accession>